<comment type="caution">
    <text evidence="1">The sequence shown here is derived from an EMBL/GenBank/DDBJ whole genome shotgun (WGS) entry which is preliminary data.</text>
</comment>
<proteinExistence type="predicted"/>
<feature type="non-terminal residue" evidence="1">
    <location>
        <position position="67"/>
    </location>
</feature>
<keyword evidence="2" id="KW-1185">Reference proteome</keyword>
<evidence type="ECO:0000313" key="1">
    <source>
        <dbReference type="EMBL" id="CAG8853801.1"/>
    </source>
</evidence>
<gene>
    <name evidence="1" type="ORF">GMARGA_LOCUS42622</name>
</gene>
<sequence>YNDLDNITSAEEFQKFCAVVETYLQANINYCGDLADIATEVSEFLINIETNEELDSRQNSFVINIPS</sequence>
<organism evidence="1 2">
    <name type="scientific">Gigaspora margarita</name>
    <dbReference type="NCBI Taxonomy" id="4874"/>
    <lineage>
        <taxon>Eukaryota</taxon>
        <taxon>Fungi</taxon>
        <taxon>Fungi incertae sedis</taxon>
        <taxon>Mucoromycota</taxon>
        <taxon>Glomeromycotina</taxon>
        <taxon>Glomeromycetes</taxon>
        <taxon>Diversisporales</taxon>
        <taxon>Gigasporaceae</taxon>
        <taxon>Gigaspora</taxon>
    </lineage>
</organism>
<accession>A0ABN7XEV7</accession>
<name>A0ABN7XEV7_GIGMA</name>
<protein>
    <submittedName>
        <fullName evidence="1">2738_t:CDS:1</fullName>
    </submittedName>
</protein>
<feature type="non-terminal residue" evidence="1">
    <location>
        <position position="1"/>
    </location>
</feature>
<evidence type="ECO:0000313" key="2">
    <source>
        <dbReference type="Proteomes" id="UP000789901"/>
    </source>
</evidence>
<reference evidence="1 2" key="1">
    <citation type="submission" date="2021-06" db="EMBL/GenBank/DDBJ databases">
        <authorList>
            <person name="Kallberg Y."/>
            <person name="Tangrot J."/>
            <person name="Rosling A."/>
        </authorList>
    </citation>
    <scope>NUCLEOTIDE SEQUENCE [LARGE SCALE GENOMIC DNA]</scope>
    <source>
        <strain evidence="1 2">120-4 pot B 10/14</strain>
    </source>
</reference>
<dbReference type="Proteomes" id="UP000789901">
    <property type="component" value="Unassembled WGS sequence"/>
</dbReference>
<dbReference type="EMBL" id="CAJVQB010129295">
    <property type="protein sequence ID" value="CAG8853801.1"/>
    <property type="molecule type" value="Genomic_DNA"/>
</dbReference>